<organism evidence="9 10">
    <name type="scientific">Roseateles rivi</name>
    <dbReference type="NCBI Taxonomy" id="3299028"/>
    <lineage>
        <taxon>Bacteria</taxon>
        <taxon>Pseudomonadati</taxon>
        <taxon>Pseudomonadota</taxon>
        <taxon>Betaproteobacteria</taxon>
        <taxon>Burkholderiales</taxon>
        <taxon>Sphaerotilaceae</taxon>
        <taxon>Roseateles</taxon>
    </lineage>
</organism>
<evidence type="ECO:0000256" key="2">
    <source>
        <dbReference type="ARBA" id="ARBA00022475"/>
    </source>
</evidence>
<keyword evidence="10" id="KW-1185">Reference proteome</keyword>
<reference evidence="9 10" key="1">
    <citation type="submission" date="2024-08" db="EMBL/GenBank/DDBJ databases">
        <authorList>
            <person name="Lu H."/>
        </authorList>
    </citation>
    <scope>NUCLEOTIDE SEQUENCE [LARGE SCALE GENOMIC DNA]</scope>
    <source>
        <strain evidence="9 10">BYS180W</strain>
    </source>
</reference>
<evidence type="ECO:0000256" key="4">
    <source>
        <dbReference type="ARBA" id="ARBA00022989"/>
    </source>
</evidence>
<feature type="domain" description="Phage shock protein PspC N-terminal" evidence="7">
    <location>
        <begin position="44"/>
        <end position="99"/>
    </location>
</feature>
<dbReference type="EMBL" id="JBIGHZ010000004">
    <property type="protein sequence ID" value="MFG6448773.1"/>
    <property type="molecule type" value="Genomic_DNA"/>
</dbReference>
<name>A0ABW7FWV3_9BURK</name>
<dbReference type="InterPro" id="IPR052027">
    <property type="entry name" value="PspC"/>
</dbReference>
<accession>A0ABW7FWV3</accession>
<comment type="subcellular location">
    <subcellularLocation>
        <location evidence="1">Cell membrane</location>
        <topology evidence="1">Single-pass membrane protein</topology>
    </subcellularLocation>
</comment>
<dbReference type="Pfam" id="PF04024">
    <property type="entry name" value="PspC"/>
    <property type="match status" value="1"/>
</dbReference>
<dbReference type="PANTHER" id="PTHR33885">
    <property type="entry name" value="PHAGE SHOCK PROTEIN C"/>
    <property type="match status" value="1"/>
</dbReference>
<feature type="domain" description="SHOCT" evidence="8">
    <location>
        <begin position="4"/>
        <end position="31"/>
    </location>
</feature>
<evidence type="ECO:0000313" key="9">
    <source>
        <dbReference type="EMBL" id="MFG6448773.1"/>
    </source>
</evidence>
<keyword evidence="2" id="KW-1003">Cell membrane</keyword>
<dbReference type="RefSeq" id="WP_394461326.1">
    <property type="nucleotide sequence ID" value="NZ_JBIGHZ010000004.1"/>
</dbReference>
<evidence type="ECO:0000259" key="7">
    <source>
        <dbReference type="Pfam" id="PF04024"/>
    </source>
</evidence>
<evidence type="ECO:0000256" key="6">
    <source>
        <dbReference type="SAM" id="Phobius"/>
    </source>
</evidence>
<evidence type="ECO:0000256" key="1">
    <source>
        <dbReference type="ARBA" id="ARBA00004162"/>
    </source>
</evidence>
<evidence type="ECO:0000313" key="10">
    <source>
        <dbReference type="Proteomes" id="UP001606099"/>
    </source>
</evidence>
<feature type="transmembrane region" description="Helical" evidence="6">
    <location>
        <begin position="69"/>
        <end position="96"/>
    </location>
</feature>
<keyword evidence="3 6" id="KW-0812">Transmembrane</keyword>
<sequence length="99" mass="10709">MSAEELSRLADLHAKGALTDDEYQRAKARVLGGGGVGSASLSGYRRSVSDRWFGGVCGGLARSTGVDAWVWRLSFFFVAFCVGFGALLYLLLWVFAPQE</sequence>
<dbReference type="InterPro" id="IPR018649">
    <property type="entry name" value="SHOCT"/>
</dbReference>
<gene>
    <name evidence="9" type="ORF">ACG0Z6_11055</name>
</gene>
<proteinExistence type="predicted"/>
<comment type="caution">
    <text evidence="9">The sequence shown here is derived from an EMBL/GenBank/DDBJ whole genome shotgun (WGS) entry which is preliminary data.</text>
</comment>
<dbReference type="Proteomes" id="UP001606099">
    <property type="component" value="Unassembled WGS sequence"/>
</dbReference>
<protein>
    <submittedName>
        <fullName evidence="9">PspC domain-containing protein</fullName>
    </submittedName>
</protein>
<keyword evidence="5 6" id="KW-0472">Membrane</keyword>
<evidence type="ECO:0000259" key="8">
    <source>
        <dbReference type="Pfam" id="PF09851"/>
    </source>
</evidence>
<keyword evidence="4 6" id="KW-1133">Transmembrane helix</keyword>
<dbReference type="Pfam" id="PF09851">
    <property type="entry name" value="SHOCT"/>
    <property type="match status" value="1"/>
</dbReference>
<evidence type="ECO:0000256" key="5">
    <source>
        <dbReference type="ARBA" id="ARBA00023136"/>
    </source>
</evidence>
<dbReference type="PANTHER" id="PTHR33885:SF3">
    <property type="entry name" value="PHAGE SHOCK PROTEIN C"/>
    <property type="match status" value="1"/>
</dbReference>
<evidence type="ECO:0000256" key="3">
    <source>
        <dbReference type="ARBA" id="ARBA00022692"/>
    </source>
</evidence>
<dbReference type="InterPro" id="IPR007168">
    <property type="entry name" value="Phageshock_PspC_N"/>
</dbReference>